<evidence type="ECO:0000259" key="2">
    <source>
        <dbReference type="Pfam" id="PF16202"/>
    </source>
</evidence>
<dbReference type="InterPro" id="IPR032437">
    <property type="entry name" value="BLM_N"/>
</dbReference>
<organism evidence="3 4">
    <name type="scientific">Mugilogobius chulae</name>
    <name type="common">yellowstripe goby</name>
    <dbReference type="NCBI Taxonomy" id="88201"/>
    <lineage>
        <taxon>Eukaryota</taxon>
        <taxon>Metazoa</taxon>
        <taxon>Chordata</taxon>
        <taxon>Craniata</taxon>
        <taxon>Vertebrata</taxon>
        <taxon>Euteleostomi</taxon>
        <taxon>Actinopterygii</taxon>
        <taxon>Neopterygii</taxon>
        <taxon>Teleostei</taxon>
        <taxon>Neoteleostei</taxon>
        <taxon>Acanthomorphata</taxon>
        <taxon>Gobiaria</taxon>
        <taxon>Gobiiformes</taxon>
        <taxon>Gobioidei</taxon>
        <taxon>Gobiidae</taxon>
        <taxon>Gobionellinae</taxon>
        <taxon>Mugilogobius</taxon>
    </lineage>
</organism>
<feature type="region of interest" description="Disordered" evidence="1">
    <location>
        <begin position="1"/>
        <end position="26"/>
    </location>
</feature>
<sequence>MAGLPQNNLLEQLAKHSSTNQSKLSLAKPKVGGFSFKKKSLTGTTKVEIPAKPVKSQNVKINNFFTSSSKSKSEPSPSTLQPTDPRPSVLDASYLSQWMTGMILMILNLLLKQRPALKYLDKGALLLLP</sequence>
<protein>
    <recommendedName>
        <fullName evidence="2">RecQ-like DNA helicase BLM N-terminal domain-containing protein</fullName>
    </recommendedName>
</protein>
<evidence type="ECO:0000256" key="1">
    <source>
        <dbReference type="SAM" id="MobiDB-lite"/>
    </source>
</evidence>
<feature type="domain" description="RecQ-like DNA helicase BLM N-terminal" evidence="2">
    <location>
        <begin position="1"/>
        <end position="73"/>
    </location>
</feature>
<feature type="compositionally biased region" description="Polar residues" evidence="1">
    <location>
        <begin position="1"/>
        <end position="24"/>
    </location>
</feature>
<evidence type="ECO:0000313" key="3">
    <source>
        <dbReference type="EMBL" id="KAK7891352.1"/>
    </source>
</evidence>
<dbReference type="EMBL" id="JBBPFD010000017">
    <property type="protein sequence ID" value="KAK7891352.1"/>
    <property type="molecule type" value="Genomic_DNA"/>
</dbReference>
<comment type="caution">
    <text evidence="3">The sequence shown here is derived from an EMBL/GenBank/DDBJ whole genome shotgun (WGS) entry which is preliminary data.</text>
</comment>
<proteinExistence type="predicted"/>
<keyword evidence="4" id="KW-1185">Reference proteome</keyword>
<dbReference type="AlphaFoldDB" id="A0AAW0N9I3"/>
<feature type="region of interest" description="Disordered" evidence="1">
    <location>
        <begin position="65"/>
        <end position="89"/>
    </location>
</feature>
<feature type="compositionally biased region" description="Low complexity" evidence="1">
    <location>
        <begin position="67"/>
        <end position="78"/>
    </location>
</feature>
<dbReference type="Proteomes" id="UP001460270">
    <property type="component" value="Unassembled WGS sequence"/>
</dbReference>
<reference evidence="4" key="1">
    <citation type="submission" date="2024-04" db="EMBL/GenBank/DDBJ databases">
        <title>Salinicola lusitanus LLJ914,a marine bacterium isolated from the Okinawa Trough.</title>
        <authorList>
            <person name="Li J."/>
        </authorList>
    </citation>
    <scope>NUCLEOTIDE SEQUENCE [LARGE SCALE GENOMIC DNA]</scope>
</reference>
<dbReference type="Pfam" id="PF16202">
    <property type="entry name" value="BLM_N"/>
    <property type="match status" value="1"/>
</dbReference>
<gene>
    <name evidence="3" type="ORF">WMY93_023315</name>
</gene>
<name>A0AAW0N9I3_9GOBI</name>
<evidence type="ECO:0000313" key="4">
    <source>
        <dbReference type="Proteomes" id="UP001460270"/>
    </source>
</evidence>
<accession>A0AAW0N9I3</accession>